<proteinExistence type="predicted"/>
<dbReference type="EMBL" id="GITU01004639">
    <property type="protein sequence ID" value="MBC1173342.1"/>
    <property type="molecule type" value="Transcribed_RNA"/>
</dbReference>
<accession>A0A7G3AH33</accession>
<sequence length="68" mass="7755">MVLVILFTPISSAIIPFLFHTFICHDHCWSFLFFHHFSSLSLLCSLNPLFRLRAILCSVLICLTASSL</sequence>
<protein>
    <submittedName>
        <fullName evidence="1">Putative secreted protein</fullName>
    </submittedName>
</protein>
<dbReference type="AlphaFoldDB" id="A0A7G3AH33"/>
<evidence type="ECO:0000313" key="1">
    <source>
        <dbReference type="EMBL" id="MBC1173342.1"/>
    </source>
</evidence>
<organism evidence="1">
    <name type="scientific">Lutzomyia longipalpis</name>
    <name type="common">Sand fly</name>
    <dbReference type="NCBI Taxonomy" id="7200"/>
    <lineage>
        <taxon>Eukaryota</taxon>
        <taxon>Metazoa</taxon>
        <taxon>Ecdysozoa</taxon>
        <taxon>Arthropoda</taxon>
        <taxon>Hexapoda</taxon>
        <taxon>Insecta</taxon>
        <taxon>Pterygota</taxon>
        <taxon>Neoptera</taxon>
        <taxon>Endopterygota</taxon>
        <taxon>Diptera</taxon>
        <taxon>Nematocera</taxon>
        <taxon>Psychodoidea</taxon>
        <taxon>Psychodidae</taxon>
        <taxon>Lutzomyia</taxon>
        <taxon>Lutzomyia</taxon>
    </lineage>
</organism>
<name>A0A7G3AH33_LUTLO</name>
<reference evidence="1" key="1">
    <citation type="journal article" date="2020" name="BMC">
        <title>Leishmania infection induces a limited differential gene expression in the sand fly midgut.</title>
        <authorList>
            <person name="Coutinho-Abreu I.V."/>
            <person name="Serafim T.D."/>
            <person name="Meneses C."/>
            <person name="Kamhawi S."/>
            <person name="Oliveira F."/>
            <person name="Valenzuela J.G."/>
        </authorList>
    </citation>
    <scope>NUCLEOTIDE SEQUENCE</scope>
    <source>
        <strain evidence="1">Jacobina</strain>
        <tissue evidence="1">Midgut</tissue>
    </source>
</reference>